<evidence type="ECO:0000313" key="2">
    <source>
        <dbReference type="Proteomes" id="UP000887566"/>
    </source>
</evidence>
<sequence>MRIRLNRRGLDNAHSSAVTDDRHSPGGHPLRATENSVGYFVGAAASRLAPGADEVRASGSDGSSRLTWHVRKQSLFAFGNRTARGAALRQSPPSDPSIMAVSSTARCQLASGPSALLIRATGGGSSAPAPGMRRDMKAPRLPLPIDQ</sequence>
<feature type="region of interest" description="Disordered" evidence="1">
    <location>
        <begin position="118"/>
        <end position="147"/>
    </location>
</feature>
<dbReference type="Proteomes" id="UP000887566">
    <property type="component" value="Unplaced"/>
</dbReference>
<keyword evidence="2" id="KW-1185">Reference proteome</keyword>
<evidence type="ECO:0000313" key="3">
    <source>
        <dbReference type="WBParaSite" id="PSAMB.scaffold535size47802.g6950.t1"/>
    </source>
</evidence>
<reference evidence="3" key="1">
    <citation type="submission" date="2022-11" db="UniProtKB">
        <authorList>
            <consortium name="WormBaseParasite"/>
        </authorList>
    </citation>
    <scope>IDENTIFICATION</scope>
</reference>
<organism evidence="2 3">
    <name type="scientific">Plectus sambesii</name>
    <dbReference type="NCBI Taxonomy" id="2011161"/>
    <lineage>
        <taxon>Eukaryota</taxon>
        <taxon>Metazoa</taxon>
        <taxon>Ecdysozoa</taxon>
        <taxon>Nematoda</taxon>
        <taxon>Chromadorea</taxon>
        <taxon>Plectida</taxon>
        <taxon>Plectina</taxon>
        <taxon>Plectoidea</taxon>
        <taxon>Plectidae</taxon>
        <taxon>Plectus</taxon>
    </lineage>
</organism>
<evidence type="ECO:0000256" key="1">
    <source>
        <dbReference type="SAM" id="MobiDB-lite"/>
    </source>
</evidence>
<feature type="region of interest" description="Disordered" evidence="1">
    <location>
        <begin position="1"/>
        <end position="32"/>
    </location>
</feature>
<name>A0A914WV12_9BILA</name>
<dbReference type="AlphaFoldDB" id="A0A914WV12"/>
<proteinExistence type="predicted"/>
<protein>
    <submittedName>
        <fullName evidence="3">Uncharacterized protein</fullName>
    </submittedName>
</protein>
<dbReference type="WBParaSite" id="PSAMB.scaffold535size47802.g6950.t1">
    <property type="protein sequence ID" value="PSAMB.scaffold535size47802.g6950.t1"/>
    <property type="gene ID" value="PSAMB.scaffold535size47802.g6950"/>
</dbReference>
<accession>A0A914WV12</accession>